<feature type="binding site" evidence="2">
    <location>
        <position position="334"/>
    </location>
    <ligand>
        <name>FAD</name>
        <dbReference type="ChEBI" id="CHEBI:57692"/>
    </ligand>
</feature>
<dbReference type="AlphaFoldDB" id="A0A1I5URM6"/>
<feature type="binding site" evidence="2">
    <location>
        <begin position="20"/>
        <end position="23"/>
    </location>
    <ligand>
        <name>FAD</name>
        <dbReference type="ChEBI" id="CHEBI:57692"/>
    </ligand>
</feature>
<protein>
    <submittedName>
        <fullName evidence="3">Tryptophan halogenase</fullName>
    </submittedName>
</protein>
<organism evidence="3 4">
    <name type="scientific">Sphingomonas rubra</name>
    <dbReference type="NCBI Taxonomy" id="634430"/>
    <lineage>
        <taxon>Bacteria</taxon>
        <taxon>Pseudomonadati</taxon>
        <taxon>Pseudomonadota</taxon>
        <taxon>Alphaproteobacteria</taxon>
        <taxon>Sphingomonadales</taxon>
        <taxon>Sphingomonadaceae</taxon>
        <taxon>Sphingomonas</taxon>
    </lineage>
</organism>
<dbReference type="SUPFAM" id="SSF51905">
    <property type="entry name" value="FAD/NAD(P)-binding domain"/>
    <property type="match status" value="1"/>
</dbReference>
<dbReference type="InterPro" id="IPR050816">
    <property type="entry name" value="Flavin-dep_Halogenase_NPB"/>
</dbReference>
<dbReference type="PIRSF" id="PIRSF011396">
    <property type="entry name" value="Trp_halogenase"/>
    <property type="match status" value="1"/>
</dbReference>
<dbReference type="InterPro" id="IPR036188">
    <property type="entry name" value="FAD/NAD-bd_sf"/>
</dbReference>
<keyword evidence="2" id="KW-0285">Flavoprotein</keyword>
<feature type="binding site" evidence="2">
    <location>
        <position position="85"/>
    </location>
    <ligand>
        <name>7-chloro-L-tryptophan</name>
        <dbReference type="ChEBI" id="CHEBI:58713"/>
    </ligand>
</feature>
<evidence type="ECO:0000256" key="1">
    <source>
        <dbReference type="PIRSR" id="PIRSR011396-1"/>
    </source>
</evidence>
<gene>
    <name evidence="3" type="ORF">SAMN04488241_11420</name>
</gene>
<name>A0A1I5URM6_9SPHN</name>
<evidence type="ECO:0000313" key="3">
    <source>
        <dbReference type="EMBL" id="SFP97376.1"/>
    </source>
</evidence>
<keyword evidence="2" id="KW-0274">FAD</keyword>
<dbReference type="RefSeq" id="WP_093334440.1">
    <property type="nucleotide sequence ID" value="NZ_FOXP01000014.1"/>
</dbReference>
<dbReference type="Gene3D" id="3.50.50.60">
    <property type="entry name" value="FAD/NAD(P)-binding domain"/>
    <property type="match status" value="1"/>
</dbReference>
<evidence type="ECO:0000256" key="2">
    <source>
        <dbReference type="PIRSR" id="PIRSR011396-2"/>
    </source>
</evidence>
<dbReference type="Pfam" id="PF04820">
    <property type="entry name" value="Trp_halogenase"/>
    <property type="match status" value="1"/>
</dbReference>
<dbReference type="STRING" id="634430.SAMN04488241_11420"/>
<evidence type="ECO:0000313" key="4">
    <source>
        <dbReference type="Proteomes" id="UP000199586"/>
    </source>
</evidence>
<feature type="binding site" evidence="2">
    <location>
        <position position="347"/>
    </location>
    <ligand>
        <name>FAD</name>
        <dbReference type="ChEBI" id="CHEBI:57692"/>
    </ligand>
</feature>
<dbReference type="PANTHER" id="PTHR43747">
    <property type="entry name" value="FAD-BINDING PROTEIN"/>
    <property type="match status" value="1"/>
</dbReference>
<dbReference type="InterPro" id="IPR006905">
    <property type="entry name" value="Flavin_halogenase"/>
</dbReference>
<accession>A0A1I5URM6</accession>
<dbReference type="GO" id="GO:0000166">
    <property type="term" value="F:nucleotide binding"/>
    <property type="evidence" value="ECO:0007669"/>
    <property type="project" value="UniProtKB-KW"/>
</dbReference>
<keyword evidence="4" id="KW-1185">Reference proteome</keyword>
<feature type="active site" evidence="1">
    <location>
        <position position="85"/>
    </location>
</feature>
<keyword evidence="2" id="KW-0547">Nucleotide-binding</keyword>
<dbReference type="OrthoDB" id="462203at2"/>
<dbReference type="InterPro" id="IPR033856">
    <property type="entry name" value="Trp_halogen"/>
</dbReference>
<dbReference type="EMBL" id="FOXP01000014">
    <property type="protein sequence ID" value="SFP97376.1"/>
    <property type="molecule type" value="Genomic_DNA"/>
</dbReference>
<dbReference type="Proteomes" id="UP000199586">
    <property type="component" value="Unassembled WGS sequence"/>
</dbReference>
<sequence length="505" mass="57073">MNRQTGKREGGIRRVVIAGGGTAGWMTAAAVARTMGAAIELVLVESDAIGTVGVGESTIPPLVTYNRLLGINEADFMRETQATFKLGILFDEWKERGSRYFHSFGLTGKDHWSAGFQHFWLYGRHKGHQHPYDDYCLELLAAMAGKFAHLPDDQMNYAYQLDSTLYARFLRRLAEADGTRRVEGKIARVELDEESGDIARLVLDSGTHIEGDLFIDCTGFRALLIEGALHAGFEDWTHWLPCDAAIAVQTENVAPPVPYTRAMAHDAGWQWRIPLQHRTGNGIVYCSRYLDREQALERLLGNIEGTVLTEPNALRFVTGMRRRQWHRNCVAIGLSGGFMEPLESTSIHLIQRAVLRLLRLFPVAGISERDVTEFNDQQLTDAVQIRDFLILHYKATDRRDSAFWRQCAAMPIPDTLHHKIELFRETGRVFRRNEELFAENSWVQVMMGQGIVPQSWHPIAAKLRDDELDRLLGTIRDTMRRTVAGLPDHAAYVAQYCGARRGSAR</sequence>
<dbReference type="GO" id="GO:0004497">
    <property type="term" value="F:monooxygenase activity"/>
    <property type="evidence" value="ECO:0007669"/>
    <property type="project" value="InterPro"/>
</dbReference>
<feature type="binding site" evidence="2">
    <location>
        <position position="343"/>
    </location>
    <ligand>
        <name>L-tryptophan</name>
        <dbReference type="ChEBI" id="CHEBI:57912"/>
    </ligand>
</feature>
<proteinExistence type="predicted"/>
<dbReference type="PANTHER" id="PTHR43747:SF4">
    <property type="entry name" value="FLAVIN-DEPENDENT TRYPTOPHAN HALOGENASE"/>
    <property type="match status" value="1"/>
</dbReference>
<reference evidence="3 4" key="1">
    <citation type="submission" date="2016-10" db="EMBL/GenBank/DDBJ databases">
        <authorList>
            <person name="de Groot N.N."/>
        </authorList>
    </citation>
    <scope>NUCLEOTIDE SEQUENCE [LARGE SCALE GENOMIC DNA]</scope>
    <source>
        <strain evidence="3 4">CGMCC 1.9113</strain>
    </source>
</reference>